<accession>A0A2M7BER0</accession>
<evidence type="ECO:0000313" key="3">
    <source>
        <dbReference type="Proteomes" id="UP000229631"/>
    </source>
</evidence>
<dbReference type="EMBL" id="PEVC01000018">
    <property type="protein sequence ID" value="PIV01578.1"/>
    <property type="molecule type" value="Genomic_DNA"/>
</dbReference>
<evidence type="ECO:0000313" key="2">
    <source>
        <dbReference type="EMBL" id="PIV01578.1"/>
    </source>
</evidence>
<keyword evidence="1" id="KW-0812">Transmembrane</keyword>
<feature type="transmembrane region" description="Helical" evidence="1">
    <location>
        <begin position="85"/>
        <end position="111"/>
    </location>
</feature>
<proteinExistence type="predicted"/>
<reference evidence="3" key="1">
    <citation type="submission" date="2017-09" db="EMBL/GenBank/DDBJ databases">
        <title>Depth-based differentiation of microbial function through sediment-hosted aquifers and enrichment of novel symbionts in the deep terrestrial subsurface.</title>
        <authorList>
            <person name="Probst A.J."/>
            <person name="Ladd B."/>
            <person name="Jarett J.K."/>
            <person name="Geller-Mcgrath D.E."/>
            <person name="Sieber C.M.K."/>
            <person name="Emerson J.B."/>
            <person name="Anantharaman K."/>
            <person name="Thomas B.C."/>
            <person name="Malmstrom R."/>
            <person name="Stieglmeier M."/>
            <person name="Klingl A."/>
            <person name="Woyke T."/>
            <person name="Ryan C.M."/>
            <person name="Banfield J.F."/>
        </authorList>
    </citation>
    <scope>NUCLEOTIDE SEQUENCE [LARGE SCALE GENOMIC DNA]</scope>
</reference>
<organism evidence="2 3">
    <name type="scientific">Candidatus Shapirobacteria bacterium CG03_land_8_20_14_0_80_39_12</name>
    <dbReference type="NCBI Taxonomy" id="1974879"/>
    <lineage>
        <taxon>Bacteria</taxon>
        <taxon>Candidatus Shapironibacteriota</taxon>
    </lineage>
</organism>
<sequence length="114" mass="12015">MNTLLAQTPVDIGKELLLKKSTPIGTAAQFKSPGALISVILPNVYIAAGIALFFLILFGGISVITGAGQNDPKKAAQGKKAITSALIGFLIIFASYWIIQIIEVITGLSIFNLK</sequence>
<feature type="transmembrane region" description="Helical" evidence="1">
    <location>
        <begin position="44"/>
        <end position="64"/>
    </location>
</feature>
<keyword evidence="1" id="KW-0472">Membrane</keyword>
<protein>
    <submittedName>
        <fullName evidence="2">Uncharacterized protein</fullName>
    </submittedName>
</protein>
<dbReference type="AlphaFoldDB" id="A0A2M7BER0"/>
<name>A0A2M7BER0_9BACT</name>
<dbReference type="Pfam" id="PF18895">
    <property type="entry name" value="T4SS_pilin"/>
    <property type="match status" value="1"/>
</dbReference>
<gene>
    <name evidence="2" type="ORF">COS54_00770</name>
</gene>
<dbReference type="InterPro" id="IPR043993">
    <property type="entry name" value="T4SS_pilin"/>
</dbReference>
<evidence type="ECO:0000256" key="1">
    <source>
        <dbReference type="SAM" id="Phobius"/>
    </source>
</evidence>
<keyword evidence="1" id="KW-1133">Transmembrane helix</keyword>
<dbReference type="Proteomes" id="UP000229631">
    <property type="component" value="Unassembled WGS sequence"/>
</dbReference>
<comment type="caution">
    <text evidence="2">The sequence shown here is derived from an EMBL/GenBank/DDBJ whole genome shotgun (WGS) entry which is preliminary data.</text>
</comment>